<dbReference type="CDD" id="cd00118">
    <property type="entry name" value="LysM"/>
    <property type="match status" value="1"/>
</dbReference>
<reference evidence="5 6" key="1">
    <citation type="submission" date="2018-06" db="EMBL/GenBank/DDBJ databases">
        <authorList>
            <consortium name="Pathogen Informatics"/>
            <person name="Doyle S."/>
        </authorList>
    </citation>
    <scope>NUCLEOTIDE SEQUENCE [LARGE SCALE GENOMIC DNA]</scope>
    <source>
        <strain evidence="5 6">NCTC11091</strain>
    </source>
</reference>
<feature type="coiled-coil region" evidence="1">
    <location>
        <begin position="494"/>
        <end position="528"/>
    </location>
</feature>
<evidence type="ECO:0000313" key="6">
    <source>
        <dbReference type="Proteomes" id="UP000255193"/>
    </source>
</evidence>
<feature type="region of interest" description="Disordered" evidence="2">
    <location>
        <begin position="372"/>
        <end position="445"/>
    </location>
</feature>
<sequence>MHRFAQFRPRRLHWFLCTLLALPVPSFAIEVGETYVESGQNQPLSARINVTDIDPASFSVNLANPQAYRQLGLNKASDMAIRFEPTSSNGGMIVLTSRQPINAPFTDVLLTINNAGQTRLLPKTLLLPLDSKQRITPQSAAKLIEPTPTTVVVGNTEAVQLPVINEPLLVKQTPPPPLPMVDAPVSLANADTSAQPVQNSTPNLPQTVAPNIAQNTLPPIDAAPITMADASVIGSGNRATPNNTPTLQVPPKRPYPDAAAQAITAQNQQTAKQPTPQTTVSAANTTAANTTAANTTANDTTANNDDAMTTYVVERNDNLWTIASDLAKQSNTDVHTIMQRIVEDNPQAFANNDPSQLYANAKLAIPATFDTRPSKRSVNAANQAQAQKNTKANSVNDDTRKTTATNRRSVRKTRNQTTTSARKRRMTRAAERQAQTIQSRSAKRRAEMTIITPSQQNGAAQGGLSQTGNGNISNALLSKVKSKRQATAQQARAVGQLNQNLIRAENRLQIQNTRLAQLEQRLKQLNQAN</sequence>
<dbReference type="InterPro" id="IPR057840">
    <property type="entry name" value="FimV_N"/>
</dbReference>
<dbReference type="PROSITE" id="PS51782">
    <property type="entry name" value="LYSM"/>
    <property type="match status" value="1"/>
</dbReference>
<keyword evidence="1" id="KW-0175">Coiled coil</keyword>
<evidence type="ECO:0000256" key="1">
    <source>
        <dbReference type="SAM" id="Coils"/>
    </source>
</evidence>
<dbReference type="EMBL" id="UGQA01000001">
    <property type="protein sequence ID" value="STY94880.1"/>
    <property type="molecule type" value="Genomic_DNA"/>
</dbReference>
<dbReference type="AlphaFoldDB" id="A0A378Q246"/>
<organism evidence="5 6">
    <name type="scientific">Faucicola atlantae</name>
    <dbReference type="NCBI Taxonomy" id="34059"/>
    <lineage>
        <taxon>Bacteria</taxon>
        <taxon>Pseudomonadati</taxon>
        <taxon>Pseudomonadota</taxon>
        <taxon>Gammaproteobacteria</taxon>
        <taxon>Moraxellales</taxon>
        <taxon>Moraxellaceae</taxon>
        <taxon>Faucicola</taxon>
    </lineage>
</organism>
<evidence type="ECO:0000259" key="4">
    <source>
        <dbReference type="PROSITE" id="PS51782"/>
    </source>
</evidence>
<keyword evidence="3" id="KW-0732">Signal</keyword>
<feature type="chain" id="PRO_5016988010" evidence="3">
    <location>
        <begin position="29"/>
        <end position="529"/>
    </location>
</feature>
<dbReference type="Pfam" id="PF25800">
    <property type="entry name" value="FimV_N"/>
    <property type="match status" value="1"/>
</dbReference>
<evidence type="ECO:0000313" key="5">
    <source>
        <dbReference type="EMBL" id="STY94880.1"/>
    </source>
</evidence>
<dbReference type="RefSeq" id="WP_143821821.1">
    <property type="nucleotide sequence ID" value="NZ_MXAO01000055.1"/>
</dbReference>
<proteinExistence type="predicted"/>
<dbReference type="InterPro" id="IPR018392">
    <property type="entry name" value="LysM"/>
</dbReference>
<dbReference type="Gene3D" id="3.10.350.10">
    <property type="entry name" value="LysM domain"/>
    <property type="match status" value="1"/>
</dbReference>
<feature type="compositionally biased region" description="Low complexity" evidence="2">
    <location>
        <begin position="379"/>
        <end position="393"/>
    </location>
</feature>
<name>A0A378Q246_9GAMM</name>
<dbReference type="InterPro" id="IPR036779">
    <property type="entry name" value="LysM_dom_sf"/>
</dbReference>
<evidence type="ECO:0000256" key="2">
    <source>
        <dbReference type="SAM" id="MobiDB-lite"/>
    </source>
</evidence>
<dbReference type="Proteomes" id="UP000255193">
    <property type="component" value="Unassembled WGS sequence"/>
</dbReference>
<accession>A0A378Q246</accession>
<evidence type="ECO:0000256" key="3">
    <source>
        <dbReference type="SAM" id="SignalP"/>
    </source>
</evidence>
<protein>
    <submittedName>
        <fullName evidence="5">Tfp pilus assembly protein FimV</fullName>
    </submittedName>
</protein>
<feature type="domain" description="LysM" evidence="4">
    <location>
        <begin position="309"/>
        <end position="365"/>
    </location>
</feature>
<feature type="signal peptide" evidence="3">
    <location>
        <begin position="1"/>
        <end position="28"/>
    </location>
</feature>
<gene>
    <name evidence="5" type="ORF">NCTC11091_00654</name>
</gene>